<organism evidence="2 3">
    <name type="scientific">Papiliotrema laurentii</name>
    <name type="common">Cryptococcus laurentii</name>
    <dbReference type="NCBI Taxonomy" id="5418"/>
    <lineage>
        <taxon>Eukaryota</taxon>
        <taxon>Fungi</taxon>
        <taxon>Dikarya</taxon>
        <taxon>Basidiomycota</taxon>
        <taxon>Agaricomycotina</taxon>
        <taxon>Tremellomycetes</taxon>
        <taxon>Tremellales</taxon>
        <taxon>Rhynchogastremaceae</taxon>
        <taxon>Papiliotrema</taxon>
    </lineage>
</organism>
<feature type="domain" description="THIF-type NAD/FAD binding fold" evidence="1">
    <location>
        <begin position="16"/>
        <end position="330"/>
    </location>
</feature>
<proteinExistence type="predicted"/>
<dbReference type="GO" id="GO:0019948">
    <property type="term" value="F:SUMO activating enzyme activity"/>
    <property type="evidence" value="ECO:0007669"/>
    <property type="project" value="TreeGrafter"/>
</dbReference>
<dbReference type="InterPro" id="IPR000594">
    <property type="entry name" value="ThiF_NAD_FAD-bd"/>
</dbReference>
<dbReference type="Gene3D" id="3.40.50.720">
    <property type="entry name" value="NAD(P)-binding Rossmann-like Domain"/>
    <property type="match status" value="1"/>
</dbReference>
<reference evidence="2" key="1">
    <citation type="submission" date="2023-02" db="EMBL/GenBank/DDBJ databases">
        <title>Identification and recombinant expression of a fungal hydrolase from Papiliotrema laurentii that hydrolyzes apple cutin and clears colloidal polyester polyurethane.</title>
        <authorList>
            <consortium name="DOE Joint Genome Institute"/>
            <person name="Roman V.A."/>
            <person name="Bojanowski C."/>
            <person name="Crable B.R."/>
            <person name="Wagner D.N."/>
            <person name="Hung C.S."/>
            <person name="Nadeau L.J."/>
            <person name="Schratz L."/>
            <person name="Haridas S."/>
            <person name="Pangilinan J."/>
            <person name="Lipzen A."/>
            <person name="Na H."/>
            <person name="Yan M."/>
            <person name="Ng V."/>
            <person name="Grigoriev I.V."/>
            <person name="Spatafora J.W."/>
            <person name="Barlow D."/>
            <person name="Biffinger J."/>
            <person name="Kelley-Loughnane N."/>
            <person name="Varaljay V.A."/>
            <person name="Crookes-Goodson W.J."/>
        </authorList>
    </citation>
    <scope>NUCLEOTIDE SEQUENCE</scope>
    <source>
        <strain evidence="2">5307AH</strain>
    </source>
</reference>
<dbReference type="AlphaFoldDB" id="A0AAD9L6Y7"/>
<dbReference type="Pfam" id="PF00899">
    <property type="entry name" value="ThiF"/>
    <property type="match status" value="1"/>
</dbReference>
<dbReference type="EMBL" id="JAODAN010000003">
    <property type="protein sequence ID" value="KAK1925731.1"/>
    <property type="molecule type" value="Genomic_DNA"/>
</dbReference>
<dbReference type="PANTHER" id="PTHR10953:SF162">
    <property type="entry name" value="SUMO-ACTIVATING ENZYME SUBUNIT 1"/>
    <property type="match status" value="1"/>
</dbReference>
<dbReference type="GO" id="GO:0031510">
    <property type="term" value="C:SUMO activating enzyme complex"/>
    <property type="evidence" value="ECO:0007669"/>
    <property type="project" value="TreeGrafter"/>
</dbReference>
<evidence type="ECO:0000313" key="3">
    <source>
        <dbReference type="Proteomes" id="UP001182556"/>
    </source>
</evidence>
<dbReference type="SUPFAM" id="SSF69572">
    <property type="entry name" value="Activating enzymes of the ubiquitin-like proteins"/>
    <property type="match status" value="1"/>
</dbReference>
<gene>
    <name evidence="2" type="ORF">DB88DRAFT_484923</name>
</gene>
<dbReference type="InterPro" id="IPR045886">
    <property type="entry name" value="ThiF/MoeB/HesA"/>
</dbReference>
<dbReference type="Proteomes" id="UP001182556">
    <property type="component" value="Unassembled WGS sequence"/>
</dbReference>
<accession>A0AAD9L6Y7</accession>
<sequence length="344" mass="36910">MRSSTVCVLSLRSLAHETIKNLVLAGIGRLIVMDNGVVTEEDLGGGFLFREEEGAVGQERTAAALPQIASLNPLVSLTAIPTLAPFVRDAGEANAAGAQEDITEFLRKEKVDVVVACDLTIAEMTNIDAATRAAGCKFYAAGTYGFYGYVFADLGEQYQFVHQDPVSVTNPEPPVTKRSLSYPALSVALQREKWSIAQDVQNPSGSPYRGSTRSATRLVAPPTTIGILGVWEFQKQNGRLPGQPDDHDAFAKIVYELRESLGVNAKSFKDSTGEDLYETAIDHLSAHAIHFFPPTLAILGGFLAQDVLRALSQKDTPIANLLVVDTMGGTGTASRWAMNPAVEA</sequence>
<dbReference type="PANTHER" id="PTHR10953">
    <property type="entry name" value="UBIQUITIN-ACTIVATING ENZYME E1"/>
    <property type="match status" value="1"/>
</dbReference>
<dbReference type="GO" id="GO:0016925">
    <property type="term" value="P:protein sumoylation"/>
    <property type="evidence" value="ECO:0007669"/>
    <property type="project" value="TreeGrafter"/>
</dbReference>
<dbReference type="InterPro" id="IPR035985">
    <property type="entry name" value="Ubiquitin-activating_enz"/>
</dbReference>
<keyword evidence="3" id="KW-1185">Reference proteome</keyword>
<comment type="caution">
    <text evidence="2">The sequence shown here is derived from an EMBL/GenBank/DDBJ whole genome shotgun (WGS) entry which is preliminary data.</text>
</comment>
<name>A0AAD9L6Y7_PAPLA</name>
<evidence type="ECO:0000313" key="2">
    <source>
        <dbReference type="EMBL" id="KAK1925731.1"/>
    </source>
</evidence>
<evidence type="ECO:0000259" key="1">
    <source>
        <dbReference type="Pfam" id="PF00899"/>
    </source>
</evidence>
<dbReference type="GO" id="GO:0005737">
    <property type="term" value="C:cytoplasm"/>
    <property type="evidence" value="ECO:0007669"/>
    <property type="project" value="TreeGrafter"/>
</dbReference>
<protein>
    <recommendedName>
        <fullName evidence="1">THIF-type NAD/FAD binding fold domain-containing protein</fullName>
    </recommendedName>
</protein>